<comment type="caution">
    <text evidence="2">The sequence shown here is derived from an EMBL/GenBank/DDBJ whole genome shotgun (WGS) entry which is preliminary data.</text>
</comment>
<keyword evidence="1" id="KW-0472">Membrane</keyword>
<dbReference type="EMBL" id="DXIE01000042">
    <property type="protein sequence ID" value="HIV62625.1"/>
    <property type="molecule type" value="Genomic_DNA"/>
</dbReference>
<evidence type="ECO:0000313" key="2">
    <source>
        <dbReference type="EMBL" id="HIV62625.1"/>
    </source>
</evidence>
<dbReference type="Proteomes" id="UP000886808">
    <property type="component" value="Unassembled WGS sequence"/>
</dbReference>
<reference evidence="2" key="2">
    <citation type="submission" date="2021-04" db="EMBL/GenBank/DDBJ databases">
        <authorList>
            <person name="Gilroy R."/>
        </authorList>
    </citation>
    <scope>NUCLEOTIDE SEQUENCE</scope>
    <source>
        <strain evidence="2">CHK193-4272</strain>
    </source>
</reference>
<sequence length="172" mass="19488">MKKSIAVSYSIYLIALCVFLFANITFDFLGAINFSFIANFLDVYTMVFMFIFCFIILAFTKLLKPFANSFIFMFKNSTYSFGQYKQCILSIKTTMISSLIGGGIYGIATIINMISTLSNDFSSVGIYIALALLPIFYSLVVCSVLLPIYILLNKEIMNYKNSNTHRKSRKSQ</sequence>
<feature type="transmembrane region" description="Helical" evidence="1">
    <location>
        <begin position="43"/>
        <end position="63"/>
    </location>
</feature>
<evidence type="ECO:0000256" key="1">
    <source>
        <dbReference type="SAM" id="Phobius"/>
    </source>
</evidence>
<feature type="transmembrane region" description="Helical" evidence="1">
    <location>
        <begin position="12"/>
        <end position="37"/>
    </location>
</feature>
<name>A0A9D1TJ44_9FIRM</name>
<evidence type="ECO:0000313" key="3">
    <source>
        <dbReference type="Proteomes" id="UP000886808"/>
    </source>
</evidence>
<reference evidence="2" key="1">
    <citation type="journal article" date="2021" name="PeerJ">
        <title>Extensive microbial diversity within the chicken gut microbiome revealed by metagenomics and culture.</title>
        <authorList>
            <person name="Gilroy R."/>
            <person name="Ravi A."/>
            <person name="Getino M."/>
            <person name="Pursley I."/>
            <person name="Horton D.L."/>
            <person name="Alikhan N.F."/>
            <person name="Baker D."/>
            <person name="Gharbi K."/>
            <person name="Hall N."/>
            <person name="Watson M."/>
            <person name="Adriaenssens E.M."/>
            <person name="Foster-Nyarko E."/>
            <person name="Jarju S."/>
            <person name="Secka A."/>
            <person name="Antonio M."/>
            <person name="Oren A."/>
            <person name="Chaudhuri R.R."/>
            <person name="La Ragione R."/>
            <person name="Hildebrand F."/>
            <person name="Pallen M.J."/>
        </authorList>
    </citation>
    <scope>NUCLEOTIDE SEQUENCE</scope>
    <source>
        <strain evidence="2">CHK193-4272</strain>
    </source>
</reference>
<protein>
    <submittedName>
        <fullName evidence="2">Uncharacterized protein</fullName>
    </submittedName>
</protein>
<dbReference type="AlphaFoldDB" id="A0A9D1TJ44"/>
<gene>
    <name evidence="2" type="ORF">H9746_07280</name>
</gene>
<feature type="transmembrane region" description="Helical" evidence="1">
    <location>
        <begin position="95"/>
        <end position="114"/>
    </location>
</feature>
<proteinExistence type="predicted"/>
<keyword evidence="1" id="KW-0812">Transmembrane</keyword>
<accession>A0A9D1TJ44</accession>
<keyword evidence="1" id="KW-1133">Transmembrane helix</keyword>
<feature type="transmembrane region" description="Helical" evidence="1">
    <location>
        <begin position="126"/>
        <end position="152"/>
    </location>
</feature>
<organism evidence="2 3">
    <name type="scientific">Candidatus Butyricicoccus avistercoris</name>
    <dbReference type="NCBI Taxonomy" id="2838518"/>
    <lineage>
        <taxon>Bacteria</taxon>
        <taxon>Bacillati</taxon>
        <taxon>Bacillota</taxon>
        <taxon>Clostridia</taxon>
        <taxon>Eubacteriales</taxon>
        <taxon>Butyricicoccaceae</taxon>
        <taxon>Butyricicoccus</taxon>
    </lineage>
</organism>